<dbReference type="AlphaFoldDB" id="A0AB34HAK8"/>
<dbReference type="Proteomes" id="UP001159641">
    <property type="component" value="Unassembled WGS sequence"/>
</dbReference>
<sequence>MSFLEEKPGVKMDSEDCERDELHCHSEARTVKGEEAKSWSLQLTHGVQSSKTKNQDVGLTDVDPLTVTIENQPCSWNTGDVEAMLILSLRQWGVDPGRA</sequence>
<organism evidence="1 2">
    <name type="scientific">Eschrichtius robustus</name>
    <name type="common">California gray whale</name>
    <name type="synonym">Eschrichtius gibbosus</name>
    <dbReference type="NCBI Taxonomy" id="9764"/>
    <lineage>
        <taxon>Eukaryota</taxon>
        <taxon>Metazoa</taxon>
        <taxon>Chordata</taxon>
        <taxon>Craniata</taxon>
        <taxon>Vertebrata</taxon>
        <taxon>Euteleostomi</taxon>
        <taxon>Mammalia</taxon>
        <taxon>Eutheria</taxon>
        <taxon>Laurasiatheria</taxon>
        <taxon>Artiodactyla</taxon>
        <taxon>Whippomorpha</taxon>
        <taxon>Cetacea</taxon>
        <taxon>Mysticeti</taxon>
        <taxon>Eschrichtiidae</taxon>
        <taxon>Eschrichtius</taxon>
    </lineage>
</organism>
<protein>
    <submittedName>
        <fullName evidence="1">Uncharacterized protein</fullName>
    </submittedName>
</protein>
<keyword evidence="2" id="KW-1185">Reference proteome</keyword>
<accession>A0AB34HAK8</accession>
<evidence type="ECO:0000313" key="2">
    <source>
        <dbReference type="Proteomes" id="UP001159641"/>
    </source>
</evidence>
<reference evidence="1 2" key="1">
    <citation type="submission" date="2022-11" db="EMBL/GenBank/DDBJ databases">
        <title>Whole genome sequence of Eschrichtius robustus ER-17-0199.</title>
        <authorList>
            <person name="Bruniche-Olsen A."/>
            <person name="Black A.N."/>
            <person name="Fields C.J."/>
            <person name="Walden K."/>
            <person name="Dewoody J.A."/>
        </authorList>
    </citation>
    <scope>NUCLEOTIDE SEQUENCE [LARGE SCALE GENOMIC DNA]</scope>
    <source>
        <strain evidence="1">ER-17-0199</strain>
        <tissue evidence="1">Blubber</tissue>
    </source>
</reference>
<evidence type="ECO:0000313" key="1">
    <source>
        <dbReference type="EMBL" id="KAJ8787975.1"/>
    </source>
</evidence>
<name>A0AB34HAK8_ESCRO</name>
<dbReference type="EMBL" id="JAIQCJ010001688">
    <property type="protein sequence ID" value="KAJ8787975.1"/>
    <property type="molecule type" value="Genomic_DNA"/>
</dbReference>
<proteinExistence type="predicted"/>
<comment type="caution">
    <text evidence="1">The sequence shown here is derived from an EMBL/GenBank/DDBJ whole genome shotgun (WGS) entry which is preliminary data.</text>
</comment>
<gene>
    <name evidence="1" type="ORF">J1605_005633</name>
</gene>